<organism evidence="2 3">
    <name type="scientific">Hymenobacter edaphi</name>
    <dbReference type="NCBI Taxonomy" id="2211146"/>
    <lineage>
        <taxon>Bacteria</taxon>
        <taxon>Pseudomonadati</taxon>
        <taxon>Bacteroidota</taxon>
        <taxon>Cytophagia</taxon>
        <taxon>Cytophagales</taxon>
        <taxon>Hymenobacteraceae</taxon>
        <taxon>Hymenobacter</taxon>
    </lineage>
</organism>
<keyword evidence="1" id="KW-0472">Membrane</keyword>
<evidence type="ECO:0000256" key="1">
    <source>
        <dbReference type="SAM" id="Phobius"/>
    </source>
</evidence>
<reference evidence="3" key="1">
    <citation type="submission" date="2018-05" db="EMBL/GenBank/DDBJ databases">
        <authorList>
            <person name="Nie L."/>
        </authorList>
    </citation>
    <scope>NUCLEOTIDE SEQUENCE [LARGE SCALE GENOMIC DNA]</scope>
    <source>
        <strain evidence="3">NL</strain>
    </source>
</reference>
<protein>
    <submittedName>
        <fullName evidence="2">ABC transporter permease</fullName>
    </submittedName>
</protein>
<accession>A0A328BTH3</accession>
<feature type="transmembrane region" description="Helical" evidence="1">
    <location>
        <begin position="231"/>
        <end position="250"/>
    </location>
</feature>
<proteinExistence type="predicted"/>
<dbReference type="AlphaFoldDB" id="A0A328BTH3"/>
<dbReference type="GO" id="GO:0005886">
    <property type="term" value="C:plasma membrane"/>
    <property type="evidence" value="ECO:0007669"/>
    <property type="project" value="UniProtKB-SubCell"/>
</dbReference>
<sequence>MLRTELRKLLPYRTAWVILLLFTGLLAATVAGAGGVNVNGQQLGQALYALPGLWPNLTYLASYFSLLPAFLLIMLITDEFQYRTLRQQVIDGASREQLVLDKLLVAGLLVAWALLSVLLVGAYFGLTRAPNASLPAVLAAAPRPLLLYAAQLLGYLSLAALLAVLIRKSTPAIVALLLYVWVVERLIRYFLPDSIDRFLPIKALDILTPSPFAQTLDTVLGPSGALLPGEAVPVALAWAAGFWLLSAAVLRTRDL</sequence>
<comment type="caution">
    <text evidence="2">The sequence shown here is derived from an EMBL/GenBank/DDBJ whole genome shotgun (WGS) entry which is preliminary data.</text>
</comment>
<evidence type="ECO:0000313" key="2">
    <source>
        <dbReference type="EMBL" id="RAK69899.1"/>
    </source>
</evidence>
<feature type="transmembrane region" description="Helical" evidence="1">
    <location>
        <begin position="103"/>
        <end position="125"/>
    </location>
</feature>
<feature type="transmembrane region" description="Helical" evidence="1">
    <location>
        <begin position="145"/>
        <end position="166"/>
    </location>
</feature>
<dbReference type="RefSeq" id="WP_111476635.1">
    <property type="nucleotide sequence ID" value="NZ_QHKM01000001.1"/>
</dbReference>
<dbReference type="GO" id="GO:0140359">
    <property type="term" value="F:ABC-type transporter activity"/>
    <property type="evidence" value="ECO:0007669"/>
    <property type="project" value="InterPro"/>
</dbReference>
<feature type="transmembrane region" description="Helical" evidence="1">
    <location>
        <begin position="57"/>
        <end position="76"/>
    </location>
</feature>
<gene>
    <name evidence="2" type="ORF">DLM85_03320</name>
</gene>
<dbReference type="EMBL" id="QHKM01000001">
    <property type="protein sequence ID" value="RAK69899.1"/>
    <property type="molecule type" value="Genomic_DNA"/>
</dbReference>
<keyword evidence="1" id="KW-1133">Transmembrane helix</keyword>
<dbReference type="Proteomes" id="UP000248553">
    <property type="component" value="Unassembled WGS sequence"/>
</dbReference>
<feature type="transmembrane region" description="Helical" evidence="1">
    <location>
        <begin position="173"/>
        <end position="191"/>
    </location>
</feature>
<evidence type="ECO:0000313" key="3">
    <source>
        <dbReference type="Proteomes" id="UP000248553"/>
    </source>
</evidence>
<dbReference type="OrthoDB" id="1452202at2"/>
<keyword evidence="3" id="KW-1185">Reference proteome</keyword>
<keyword evidence="1" id="KW-0812">Transmembrane</keyword>
<name>A0A328BTH3_9BACT</name>